<dbReference type="RefSeq" id="WP_051869944.1">
    <property type="nucleotide sequence ID" value="NZ_JPNB01000003.1"/>
</dbReference>
<evidence type="ECO:0000256" key="5">
    <source>
        <dbReference type="PROSITE-ProRule" id="PRU00335"/>
    </source>
</evidence>
<dbReference type="EMBL" id="SLUO01000015">
    <property type="protein sequence ID" value="TCL55393.1"/>
    <property type="molecule type" value="Genomic_DNA"/>
</dbReference>
<dbReference type="Pfam" id="PF00440">
    <property type="entry name" value="TetR_N"/>
    <property type="match status" value="1"/>
</dbReference>
<evidence type="ECO:0000313" key="7">
    <source>
        <dbReference type="EMBL" id="TCL55393.1"/>
    </source>
</evidence>
<evidence type="ECO:0000256" key="2">
    <source>
        <dbReference type="ARBA" id="ARBA00023015"/>
    </source>
</evidence>
<keyword evidence="2" id="KW-0805">Transcription regulation</keyword>
<evidence type="ECO:0000313" key="8">
    <source>
        <dbReference type="Proteomes" id="UP000295718"/>
    </source>
</evidence>
<dbReference type="GO" id="GO:0045892">
    <property type="term" value="P:negative regulation of DNA-templated transcription"/>
    <property type="evidence" value="ECO:0007669"/>
    <property type="project" value="InterPro"/>
</dbReference>
<evidence type="ECO:0000256" key="3">
    <source>
        <dbReference type="ARBA" id="ARBA00023125"/>
    </source>
</evidence>
<dbReference type="Gene3D" id="1.10.357.10">
    <property type="entry name" value="Tetracycline Repressor, domain 2"/>
    <property type="match status" value="1"/>
</dbReference>
<dbReference type="STRING" id="1469948.GCA_000732725_04107"/>
<comment type="caution">
    <text evidence="7">The sequence shown here is derived from an EMBL/GenBank/DDBJ whole genome shotgun (WGS) entry which is preliminary data.</text>
</comment>
<evidence type="ECO:0000256" key="1">
    <source>
        <dbReference type="ARBA" id="ARBA00022491"/>
    </source>
</evidence>
<dbReference type="SUPFAM" id="SSF46689">
    <property type="entry name" value="Homeodomain-like"/>
    <property type="match status" value="1"/>
</dbReference>
<dbReference type="GO" id="GO:0003700">
    <property type="term" value="F:DNA-binding transcription factor activity"/>
    <property type="evidence" value="ECO:0007669"/>
    <property type="project" value="TreeGrafter"/>
</dbReference>
<dbReference type="InterPro" id="IPR003012">
    <property type="entry name" value="Tet_transcr_reg_TetR"/>
</dbReference>
<dbReference type="OrthoDB" id="9808476at2"/>
<feature type="domain" description="HTH tetR-type" evidence="6">
    <location>
        <begin position="7"/>
        <end position="67"/>
    </location>
</feature>
<feature type="DNA-binding region" description="H-T-H motif" evidence="5">
    <location>
        <begin position="30"/>
        <end position="49"/>
    </location>
</feature>
<organism evidence="7 8">
    <name type="scientific">Kineothrix alysoides</name>
    <dbReference type="NCBI Taxonomy" id="1469948"/>
    <lineage>
        <taxon>Bacteria</taxon>
        <taxon>Bacillati</taxon>
        <taxon>Bacillota</taxon>
        <taxon>Clostridia</taxon>
        <taxon>Lachnospirales</taxon>
        <taxon>Lachnospiraceae</taxon>
        <taxon>Kineothrix</taxon>
    </lineage>
</organism>
<proteinExistence type="predicted"/>
<dbReference type="PANTHER" id="PTHR30055">
    <property type="entry name" value="HTH-TYPE TRANSCRIPTIONAL REGULATOR RUTR"/>
    <property type="match status" value="1"/>
</dbReference>
<evidence type="ECO:0000256" key="4">
    <source>
        <dbReference type="ARBA" id="ARBA00023163"/>
    </source>
</evidence>
<dbReference type="Pfam" id="PF02909">
    <property type="entry name" value="TetR_C_1"/>
    <property type="match status" value="1"/>
</dbReference>
<keyword evidence="8" id="KW-1185">Reference proteome</keyword>
<dbReference type="GO" id="GO:0000976">
    <property type="term" value="F:transcription cis-regulatory region binding"/>
    <property type="evidence" value="ECO:0007669"/>
    <property type="project" value="TreeGrafter"/>
</dbReference>
<evidence type="ECO:0000259" key="6">
    <source>
        <dbReference type="PROSITE" id="PS50977"/>
    </source>
</evidence>
<dbReference type="SUPFAM" id="SSF48498">
    <property type="entry name" value="Tetracyclin repressor-like, C-terminal domain"/>
    <property type="match status" value="1"/>
</dbReference>
<gene>
    <name evidence="7" type="ORF">EDD76_11526</name>
</gene>
<dbReference type="InterPro" id="IPR009057">
    <property type="entry name" value="Homeodomain-like_sf"/>
</dbReference>
<dbReference type="AlphaFoldDB" id="A0A4R1QR44"/>
<dbReference type="InterPro" id="IPR001647">
    <property type="entry name" value="HTH_TetR"/>
</dbReference>
<dbReference type="InterPro" id="IPR004111">
    <property type="entry name" value="Repressor_TetR_C"/>
</dbReference>
<dbReference type="GO" id="GO:0046677">
    <property type="term" value="P:response to antibiotic"/>
    <property type="evidence" value="ECO:0007669"/>
    <property type="project" value="InterPro"/>
</dbReference>
<accession>A0A4R1QR44</accession>
<keyword evidence="1" id="KW-0678">Repressor</keyword>
<dbReference type="Proteomes" id="UP000295718">
    <property type="component" value="Unassembled WGS sequence"/>
</dbReference>
<keyword evidence="4" id="KW-0804">Transcription</keyword>
<sequence length="209" mass="24122">MNPRHSKLSRELIIKEAFALLDEYGEDEFSMRNIAQRLNVKAMSLYNHVRSKEDLLDGIVEIITCEVRIPQPSADWKLDLRNVALSFYEILLRHPNVLPIISTHSPITEKGIEQVERLLLILKDTNMSGQEAFSLLHIIIAYVIGHAEISITNNQASEVRSVKFDLQKFPNVYTVYLELNKRNCKNEFLYGLDLLLDGLSKKNLEREEN</sequence>
<keyword evidence="3 5" id="KW-0238">DNA-binding</keyword>
<dbReference type="PROSITE" id="PS50977">
    <property type="entry name" value="HTH_TETR_2"/>
    <property type="match status" value="1"/>
</dbReference>
<dbReference type="InterPro" id="IPR050109">
    <property type="entry name" value="HTH-type_TetR-like_transc_reg"/>
</dbReference>
<dbReference type="PRINTS" id="PR00400">
    <property type="entry name" value="TETREPRESSOR"/>
</dbReference>
<protein>
    <submittedName>
        <fullName evidence="7">TetR family transcriptional regulator</fullName>
    </submittedName>
</protein>
<dbReference type="PANTHER" id="PTHR30055:SF151">
    <property type="entry name" value="TRANSCRIPTIONAL REGULATORY PROTEIN"/>
    <property type="match status" value="1"/>
</dbReference>
<name>A0A4R1QR44_9FIRM</name>
<reference evidence="7 8" key="1">
    <citation type="submission" date="2019-03" db="EMBL/GenBank/DDBJ databases">
        <title>Genomic Encyclopedia of Type Strains, Phase IV (KMG-IV): sequencing the most valuable type-strain genomes for metagenomic binning, comparative biology and taxonomic classification.</title>
        <authorList>
            <person name="Goeker M."/>
        </authorList>
    </citation>
    <scope>NUCLEOTIDE SEQUENCE [LARGE SCALE GENOMIC DNA]</scope>
    <source>
        <strain evidence="7 8">DSM 100556</strain>
    </source>
</reference>
<dbReference type="InterPro" id="IPR036271">
    <property type="entry name" value="Tet_transcr_reg_TetR-rel_C_sf"/>
</dbReference>